<accession>A0A9J6NVU3</accession>
<gene>
    <name evidence="2" type="ORF">KDK92_00355</name>
</gene>
<feature type="signal peptide" evidence="1">
    <location>
        <begin position="1"/>
        <end position="26"/>
    </location>
</feature>
<evidence type="ECO:0000313" key="3">
    <source>
        <dbReference type="Proteomes" id="UP001056429"/>
    </source>
</evidence>
<organism evidence="2 3">
    <name type="scientific">Oceanirhabdus seepicola</name>
    <dbReference type="NCBI Taxonomy" id="2828781"/>
    <lineage>
        <taxon>Bacteria</taxon>
        <taxon>Bacillati</taxon>
        <taxon>Bacillota</taxon>
        <taxon>Clostridia</taxon>
        <taxon>Eubacteriales</taxon>
        <taxon>Clostridiaceae</taxon>
        <taxon>Oceanirhabdus</taxon>
    </lineage>
</organism>
<dbReference type="AlphaFoldDB" id="A0A9J6NVU3"/>
<comment type="caution">
    <text evidence="2">The sequence shown here is derived from an EMBL/GenBank/DDBJ whole genome shotgun (WGS) entry which is preliminary data.</text>
</comment>
<evidence type="ECO:0000256" key="1">
    <source>
        <dbReference type="SAM" id="SignalP"/>
    </source>
</evidence>
<reference evidence="2" key="2">
    <citation type="submission" date="2021-04" db="EMBL/GenBank/DDBJ databases">
        <authorList>
            <person name="Dong X."/>
        </authorList>
    </citation>
    <scope>NUCLEOTIDE SEQUENCE</scope>
    <source>
        <strain evidence="2">ZWT</strain>
    </source>
</reference>
<keyword evidence="3" id="KW-1185">Reference proteome</keyword>
<dbReference type="RefSeq" id="WP_250856975.1">
    <property type="nucleotide sequence ID" value="NZ_JAGSOJ010000001.1"/>
</dbReference>
<proteinExistence type="predicted"/>
<feature type="chain" id="PRO_5039894733" description="Lipoprotein" evidence="1">
    <location>
        <begin position="27"/>
        <end position="401"/>
    </location>
</feature>
<protein>
    <recommendedName>
        <fullName evidence="4">Lipoprotein</fullName>
    </recommendedName>
</protein>
<evidence type="ECO:0000313" key="2">
    <source>
        <dbReference type="EMBL" id="MCM1988172.1"/>
    </source>
</evidence>
<dbReference type="Proteomes" id="UP001056429">
    <property type="component" value="Unassembled WGS sequence"/>
</dbReference>
<keyword evidence="1" id="KW-0732">Signal</keyword>
<name>A0A9J6NVU3_9CLOT</name>
<reference evidence="2" key="1">
    <citation type="journal article" date="2021" name="mSystems">
        <title>Bacteria and Archaea Synergistically Convert Glycine Betaine to Biogenic Methane in the Formosa Cold Seep of the South China Sea.</title>
        <authorList>
            <person name="Li L."/>
            <person name="Zhang W."/>
            <person name="Zhang S."/>
            <person name="Song L."/>
            <person name="Sun Q."/>
            <person name="Zhang H."/>
            <person name="Xiang H."/>
            <person name="Dong X."/>
        </authorList>
    </citation>
    <scope>NUCLEOTIDE SEQUENCE</scope>
    <source>
        <strain evidence="2">ZWT</strain>
    </source>
</reference>
<dbReference type="EMBL" id="JAGSOJ010000001">
    <property type="protein sequence ID" value="MCM1988172.1"/>
    <property type="molecule type" value="Genomic_DNA"/>
</dbReference>
<sequence>MRKTLIKGTLISLIMLFLLTTCNVFADDSEKNSEINFKKIKSEIEEMKKNQFNNWNNNCNNNWNNNCNNNWKNWGGQTVKTLGNRFTRDNKAIISGMFNDIDNDEVRDYGFFIGNEEENLTKKISLREEDRQSGFMDYEIDFETGKTYYYQAFIEYEDEIIKGEVHWFHKGSNEEFNKNLYQNKFGNWNNNWNNNRNNNWDGNNVNTFGNRFAQDNKVIISGMFNDIDNNEVLDYGFFIGNDKDNLTKKISIKEKNRHNGFRDYEIDNVEKGKTYYYQAFIEYDDEITKGVILGFCMEKQEGLEVVTVNALNGYEKNTVLFIGKCENMNSMRSYKYGFYWGYSKDELSTKSYYDNQRDDYFIQSIKDVNEGTIYYQTFVECNGVIVKGELKSFEFKKNLNN</sequence>
<evidence type="ECO:0008006" key="4">
    <source>
        <dbReference type="Google" id="ProtNLM"/>
    </source>
</evidence>